<dbReference type="Pfam" id="PF01694">
    <property type="entry name" value="Rhomboid"/>
    <property type="match status" value="1"/>
</dbReference>
<proteinExistence type="inferred from homology"/>
<comment type="similarity">
    <text evidence="2">Belongs to the peptidase S54 family.</text>
</comment>
<evidence type="ECO:0000313" key="10">
    <source>
        <dbReference type="EMBL" id="TWT63417.1"/>
    </source>
</evidence>
<comment type="caution">
    <text evidence="10">The sequence shown here is derived from an EMBL/GenBank/DDBJ whole genome shotgun (WGS) entry which is preliminary data.</text>
</comment>
<dbReference type="Pfam" id="PF20216">
    <property type="entry name" value="DUF6576"/>
    <property type="match status" value="1"/>
</dbReference>
<evidence type="ECO:0000256" key="7">
    <source>
        <dbReference type="SAM" id="Phobius"/>
    </source>
</evidence>
<evidence type="ECO:0000256" key="2">
    <source>
        <dbReference type="ARBA" id="ARBA00009045"/>
    </source>
</evidence>
<dbReference type="SUPFAM" id="SSF144091">
    <property type="entry name" value="Rhomboid-like"/>
    <property type="match status" value="1"/>
</dbReference>
<dbReference type="AlphaFoldDB" id="A0A5C5XJP2"/>
<keyword evidence="5 7" id="KW-1133">Transmembrane helix</keyword>
<dbReference type="InterPro" id="IPR050925">
    <property type="entry name" value="Rhomboid_protease_S54"/>
</dbReference>
<reference evidence="10 11" key="1">
    <citation type="submission" date="2019-02" db="EMBL/GenBank/DDBJ databases">
        <title>Deep-cultivation of Planctomycetes and their phenomic and genomic characterization uncovers novel biology.</title>
        <authorList>
            <person name="Wiegand S."/>
            <person name="Jogler M."/>
            <person name="Boedeker C."/>
            <person name="Pinto D."/>
            <person name="Vollmers J."/>
            <person name="Rivas-Marin E."/>
            <person name="Kohn T."/>
            <person name="Peeters S.H."/>
            <person name="Heuer A."/>
            <person name="Rast P."/>
            <person name="Oberbeckmann S."/>
            <person name="Bunk B."/>
            <person name="Jeske O."/>
            <person name="Meyerdierks A."/>
            <person name="Storesund J.E."/>
            <person name="Kallscheuer N."/>
            <person name="Luecker S."/>
            <person name="Lage O.M."/>
            <person name="Pohl T."/>
            <person name="Merkel B.J."/>
            <person name="Hornburger P."/>
            <person name="Mueller R.-W."/>
            <person name="Bruemmer F."/>
            <person name="Labrenz M."/>
            <person name="Spormann A.M."/>
            <person name="Op Den Camp H."/>
            <person name="Overmann J."/>
            <person name="Amann R."/>
            <person name="Jetten M.S.M."/>
            <person name="Mascher T."/>
            <person name="Medema M.H."/>
            <person name="Devos D.P."/>
            <person name="Kaster A.-K."/>
            <person name="Ovreas L."/>
            <person name="Rohde M."/>
            <person name="Galperin M.Y."/>
            <person name="Jogler C."/>
        </authorList>
    </citation>
    <scope>NUCLEOTIDE SEQUENCE [LARGE SCALE GENOMIC DNA]</scope>
    <source>
        <strain evidence="10 11">Pan54</strain>
    </source>
</reference>
<keyword evidence="10" id="KW-0645">Protease</keyword>
<evidence type="ECO:0000259" key="8">
    <source>
        <dbReference type="Pfam" id="PF01694"/>
    </source>
</evidence>
<feature type="domain" description="DUF6576" evidence="9">
    <location>
        <begin position="253"/>
        <end position="284"/>
    </location>
</feature>
<protein>
    <submittedName>
        <fullName evidence="10">Rhomboid protease GluP</fullName>
        <ecNumber evidence="10">3.4.21.105</ecNumber>
    </submittedName>
</protein>
<evidence type="ECO:0000313" key="11">
    <source>
        <dbReference type="Proteomes" id="UP000316095"/>
    </source>
</evidence>
<dbReference type="InterPro" id="IPR035952">
    <property type="entry name" value="Rhomboid-like_sf"/>
</dbReference>
<dbReference type="EC" id="3.4.21.105" evidence="10"/>
<feature type="transmembrane region" description="Helical" evidence="7">
    <location>
        <begin position="197"/>
        <end position="213"/>
    </location>
</feature>
<dbReference type="InterPro" id="IPR046483">
    <property type="entry name" value="DUF6576"/>
</dbReference>
<evidence type="ECO:0000256" key="6">
    <source>
        <dbReference type="ARBA" id="ARBA00023136"/>
    </source>
</evidence>
<feature type="transmembrane region" description="Helical" evidence="7">
    <location>
        <begin position="108"/>
        <end position="129"/>
    </location>
</feature>
<organism evidence="10 11">
    <name type="scientific">Rubinisphaera italica</name>
    <dbReference type="NCBI Taxonomy" id="2527969"/>
    <lineage>
        <taxon>Bacteria</taxon>
        <taxon>Pseudomonadati</taxon>
        <taxon>Planctomycetota</taxon>
        <taxon>Planctomycetia</taxon>
        <taxon>Planctomycetales</taxon>
        <taxon>Planctomycetaceae</taxon>
        <taxon>Rubinisphaera</taxon>
    </lineage>
</organism>
<dbReference type="GO" id="GO:0016020">
    <property type="term" value="C:membrane"/>
    <property type="evidence" value="ECO:0007669"/>
    <property type="project" value="UniProtKB-SubCell"/>
</dbReference>
<evidence type="ECO:0000256" key="4">
    <source>
        <dbReference type="ARBA" id="ARBA00022801"/>
    </source>
</evidence>
<dbReference type="RefSeq" id="WP_165441877.1">
    <property type="nucleotide sequence ID" value="NZ_SJPG01000001.1"/>
</dbReference>
<feature type="transmembrane region" description="Helical" evidence="7">
    <location>
        <begin position="34"/>
        <end position="55"/>
    </location>
</feature>
<keyword evidence="3 7" id="KW-0812">Transmembrane</keyword>
<name>A0A5C5XJP2_9PLAN</name>
<feature type="transmembrane region" description="Helical" evidence="7">
    <location>
        <begin position="159"/>
        <end position="185"/>
    </location>
</feature>
<evidence type="ECO:0000256" key="3">
    <source>
        <dbReference type="ARBA" id="ARBA00022692"/>
    </source>
</evidence>
<comment type="subcellular location">
    <subcellularLocation>
        <location evidence="1">Membrane</location>
        <topology evidence="1">Multi-pass membrane protein</topology>
    </subcellularLocation>
</comment>
<sequence length="290" mass="32706">MGINNRDYIREDQPGYGGGGSYGSTAPWPVWQKLILITGLVFVGQILIPQFTQWFDLSSSAVLHGQVWRLLTYAFLHDPLSLFHILFNMLILYFFGRRIESMYGGKEFTLFYCTSAIFAGLCFVLWSLFLRDTSPALGASGAVVAIVILYALHFPTEKVYLWGLIAIEMRWLAGFIVIVDLYPVLVQLGGNNPGGNVAHMAHLGGGLFAYIYYTNRIRLSNLTGSFSGLKTNPLRGKSNLKIYREDDNTNLDVEVDRILQKINEQGESSLTKKERKILTQASEKYKNRQL</sequence>
<dbReference type="EMBL" id="SJPG01000001">
    <property type="protein sequence ID" value="TWT63417.1"/>
    <property type="molecule type" value="Genomic_DNA"/>
</dbReference>
<dbReference type="InterPro" id="IPR022764">
    <property type="entry name" value="Peptidase_S54_rhomboid_dom"/>
</dbReference>
<feature type="transmembrane region" description="Helical" evidence="7">
    <location>
        <begin position="75"/>
        <end position="96"/>
    </location>
</feature>
<dbReference type="Gene3D" id="1.20.1540.10">
    <property type="entry name" value="Rhomboid-like"/>
    <property type="match status" value="1"/>
</dbReference>
<dbReference type="Proteomes" id="UP000316095">
    <property type="component" value="Unassembled WGS sequence"/>
</dbReference>
<dbReference type="GO" id="GO:0006508">
    <property type="term" value="P:proteolysis"/>
    <property type="evidence" value="ECO:0007669"/>
    <property type="project" value="UniProtKB-KW"/>
</dbReference>
<gene>
    <name evidence="10" type="primary">gluP</name>
    <name evidence="10" type="ORF">Pan54_41700</name>
</gene>
<evidence type="ECO:0000256" key="1">
    <source>
        <dbReference type="ARBA" id="ARBA00004141"/>
    </source>
</evidence>
<accession>A0A5C5XJP2</accession>
<feature type="transmembrane region" description="Helical" evidence="7">
    <location>
        <begin position="135"/>
        <end position="152"/>
    </location>
</feature>
<dbReference type="GO" id="GO:0004252">
    <property type="term" value="F:serine-type endopeptidase activity"/>
    <property type="evidence" value="ECO:0007669"/>
    <property type="project" value="InterPro"/>
</dbReference>
<keyword evidence="6 7" id="KW-0472">Membrane</keyword>
<keyword evidence="4 10" id="KW-0378">Hydrolase</keyword>
<dbReference type="SMART" id="SM01160">
    <property type="entry name" value="DUF1751"/>
    <property type="match status" value="1"/>
</dbReference>
<evidence type="ECO:0000259" key="9">
    <source>
        <dbReference type="Pfam" id="PF20216"/>
    </source>
</evidence>
<feature type="domain" description="Peptidase S54 rhomboid" evidence="8">
    <location>
        <begin position="65"/>
        <end position="212"/>
    </location>
</feature>
<dbReference type="PANTHER" id="PTHR43731">
    <property type="entry name" value="RHOMBOID PROTEASE"/>
    <property type="match status" value="1"/>
</dbReference>
<keyword evidence="11" id="KW-1185">Reference proteome</keyword>
<evidence type="ECO:0000256" key="5">
    <source>
        <dbReference type="ARBA" id="ARBA00022989"/>
    </source>
</evidence>
<dbReference type="PANTHER" id="PTHR43731:SF14">
    <property type="entry name" value="PRESENILIN-ASSOCIATED RHOMBOID-LIKE PROTEIN, MITOCHONDRIAL"/>
    <property type="match status" value="1"/>
</dbReference>